<keyword evidence="4" id="KW-0735">Signal-anchor</keyword>
<comment type="subcellular location">
    <subcellularLocation>
        <location evidence="1">Golgi apparatus membrane</location>
        <topology evidence="1">Single-pass type II membrane protein</topology>
    </subcellularLocation>
</comment>
<proteinExistence type="inferred from homology"/>
<dbReference type="EMBL" id="JBBWWQ010000009">
    <property type="protein sequence ID" value="KAK8938930.1"/>
    <property type="molecule type" value="Genomic_DNA"/>
</dbReference>
<evidence type="ECO:0000256" key="4">
    <source>
        <dbReference type="ARBA" id="ARBA00022968"/>
    </source>
</evidence>
<keyword evidence="5" id="KW-1133">Transmembrane helix</keyword>
<feature type="signal peptide" evidence="8">
    <location>
        <begin position="1"/>
        <end position="20"/>
    </location>
</feature>
<dbReference type="Proteomes" id="UP001418222">
    <property type="component" value="Unassembled WGS sequence"/>
</dbReference>
<name>A0AAP0BJK9_9ASPA</name>
<evidence type="ECO:0000256" key="3">
    <source>
        <dbReference type="ARBA" id="ARBA00022692"/>
    </source>
</evidence>
<reference evidence="11 12" key="1">
    <citation type="journal article" date="2022" name="Nat. Plants">
        <title>Genomes of leafy and leafless Platanthera orchids illuminate the evolution of mycoheterotrophy.</title>
        <authorList>
            <person name="Li M.H."/>
            <person name="Liu K.W."/>
            <person name="Li Z."/>
            <person name="Lu H.C."/>
            <person name="Ye Q.L."/>
            <person name="Zhang D."/>
            <person name="Wang J.Y."/>
            <person name="Li Y.F."/>
            <person name="Zhong Z.M."/>
            <person name="Liu X."/>
            <person name="Yu X."/>
            <person name="Liu D.K."/>
            <person name="Tu X.D."/>
            <person name="Liu B."/>
            <person name="Hao Y."/>
            <person name="Liao X.Y."/>
            <person name="Jiang Y.T."/>
            <person name="Sun W.H."/>
            <person name="Chen J."/>
            <person name="Chen Y.Q."/>
            <person name="Ai Y."/>
            <person name="Zhai J.W."/>
            <person name="Wu S.S."/>
            <person name="Zhou Z."/>
            <person name="Hsiao Y.Y."/>
            <person name="Wu W.L."/>
            <person name="Chen Y.Y."/>
            <person name="Lin Y.F."/>
            <person name="Hsu J.L."/>
            <person name="Li C.Y."/>
            <person name="Wang Z.W."/>
            <person name="Zhao X."/>
            <person name="Zhong W.Y."/>
            <person name="Ma X.K."/>
            <person name="Ma L."/>
            <person name="Huang J."/>
            <person name="Chen G.Z."/>
            <person name="Huang M.Z."/>
            <person name="Huang L."/>
            <person name="Peng D.H."/>
            <person name="Luo Y.B."/>
            <person name="Zou S.Q."/>
            <person name="Chen S.P."/>
            <person name="Lan S."/>
            <person name="Tsai W.C."/>
            <person name="Van de Peer Y."/>
            <person name="Liu Z.J."/>
        </authorList>
    </citation>
    <scope>NUCLEOTIDE SEQUENCE [LARGE SCALE GENOMIC DNA]</scope>
    <source>
        <strain evidence="11">Lor287</strain>
    </source>
</reference>
<comment type="caution">
    <text evidence="11">The sequence shown here is derived from an EMBL/GenBank/DDBJ whole genome shotgun (WGS) entry which is preliminary data.</text>
</comment>
<sequence>MGSGLGSGLLCFALFAFASAACDLFAGSWVADDSPPLYDSENCPFVRREFDCVKYGRPDREYLRYRWRPAGCELPEFDGVEMMRRMRGKKVMFVGDSLSLNMYDSLLCMLYAATPHAGINSYSAQEDGVIFEDFNVTISYYVTHYLVDIVTEKIGRVLKLDSLRGSANWITADVLVFNTWHWWPRSGPTQPWDFIQDGNKIVKDMDRTVAFTKALTTWADWVRSAVDPNTKEVFYQGVSPSHYHLFWSGFDNLKLRI</sequence>
<keyword evidence="8" id="KW-0732">Signal</keyword>
<feature type="domain" description="Trichome birefringence-like N-terminal" evidence="10">
    <location>
        <begin position="21"/>
        <end position="73"/>
    </location>
</feature>
<accession>A0AAP0BJK9</accession>
<dbReference type="InterPro" id="IPR029962">
    <property type="entry name" value="TBL"/>
</dbReference>
<organism evidence="11 12">
    <name type="scientific">Platanthera zijinensis</name>
    <dbReference type="NCBI Taxonomy" id="2320716"/>
    <lineage>
        <taxon>Eukaryota</taxon>
        <taxon>Viridiplantae</taxon>
        <taxon>Streptophyta</taxon>
        <taxon>Embryophyta</taxon>
        <taxon>Tracheophyta</taxon>
        <taxon>Spermatophyta</taxon>
        <taxon>Magnoliopsida</taxon>
        <taxon>Liliopsida</taxon>
        <taxon>Asparagales</taxon>
        <taxon>Orchidaceae</taxon>
        <taxon>Orchidoideae</taxon>
        <taxon>Orchideae</taxon>
        <taxon>Orchidinae</taxon>
        <taxon>Platanthera</taxon>
    </lineage>
</organism>
<evidence type="ECO:0000259" key="9">
    <source>
        <dbReference type="Pfam" id="PF13839"/>
    </source>
</evidence>
<feature type="domain" description="Trichome birefringence-like C-terminal" evidence="9">
    <location>
        <begin position="74"/>
        <end position="244"/>
    </location>
</feature>
<gene>
    <name evidence="11" type="ORF">KSP39_PZI010995</name>
</gene>
<dbReference type="PANTHER" id="PTHR32285:SF177">
    <property type="entry name" value="OS01G0217000 PROTEIN"/>
    <property type="match status" value="1"/>
</dbReference>
<keyword evidence="12" id="KW-1185">Reference proteome</keyword>
<evidence type="ECO:0000256" key="6">
    <source>
        <dbReference type="ARBA" id="ARBA00023034"/>
    </source>
</evidence>
<dbReference type="Pfam" id="PF14416">
    <property type="entry name" value="PMR5N"/>
    <property type="match status" value="1"/>
</dbReference>
<evidence type="ECO:0000256" key="5">
    <source>
        <dbReference type="ARBA" id="ARBA00022989"/>
    </source>
</evidence>
<feature type="chain" id="PRO_5042864448" description="Trichome birefringence-like N-terminal domain-containing protein" evidence="8">
    <location>
        <begin position="21"/>
        <end position="257"/>
    </location>
</feature>
<keyword evidence="3" id="KW-0812">Transmembrane</keyword>
<evidence type="ECO:0008006" key="13">
    <source>
        <dbReference type="Google" id="ProtNLM"/>
    </source>
</evidence>
<evidence type="ECO:0000256" key="2">
    <source>
        <dbReference type="ARBA" id="ARBA00007727"/>
    </source>
</evidence>
<dbReference type="PANTHER" id="PTHR32285">
    <property type="entry name" value="PROTEIN TRICHOME BIREFRINGENCE-LIKE 9-RELATED"/>
    <property type="match status" value="1"/>
</dbReference>
<evidence type="ECO:0000313" key="12">
    <source>
        <dbReference type="Proteomes" id="UP001418222"/>
    </source>
</evidence>
<dbReference type="InterPro" id="IPR026057">
    <property type="entry name" value="TBL_C"/>
</dbReference>
<keyword evidence="7" id="KW-0472">Membrane</keyword>
<evidence type="ECO:0000256" key="1">
    <source>
        <dbReference type="ARBA" id="ARBA00004323"/>
    </source>
</evidence>
<comment type="similarity">
    <text evidence="2">Belongs to the PC-esterase family. TBL subfamily.</text>
</comment>
<evidence type="ECO:0000313" key="11">
    <source>
        <dbReference type="EMBL" id="KAK8938930.1"/>
    </source>
</evidence>
<protein>
    <recommendedName>
        <fullName evidence="13">Trichome birefringence-like N-terminal domain-containing protein</fullName>
    </recommendedName>
</protein>
<dbReference type="GO" id="GO:0000139">
    <property type="term" value="C:Golgi membrane"/>
    <property type="evidence" value="ECO:0007669"/>
    <property type="project" value="UniProtKB-SubCell"/>
</dbReference>
<dbReference type="Pfam" id="PF13839">
    <property type="entry name" value="PC-Esterase"/>
    <property type="match status" value="1"/>
</dbReference>
<dbReference type="InterPro" id="IPR025846">
    <property type="entry name" value="TBL_N"/>
</dbReference>
<evidence type="ECO:0000259" key="10">
    <source>
        <dbReference type="Pfam" id="PF14416"/>
    </source>
</evidence>
<keyword evidence="6" id="KW-0333">Golgi apparatus</keyword>
<dbReference type="GO" id="GO:1990538">
    <property type="term" value="F:xylan O-acetyltransferase activity"/>
    <property type="evidence" value="ECO:0007669"/>
    <property type="project" value="UniProtKB-ARBA"/>
</dbReference>
<dbReference type="AlphaFoldDB" id="A0AAP0BJK9"/>
<evidence type="ECO:0000256" key="7">
    <source>
        <dbReference type="ARBA" id="ARBA00023136"/>
    </source>
</evidence>
<evidence type="ECO:0000256" key="8">
    <source>
        <dbReference type="SAM" id="SignalP"/>
    </source>
</evidence>